<accession>A0A0A5G7S1</accession>
<comment type="caution">
    <text evidence="1">The sequence shown here is derived from an EMBL/GenBank/DDBJ whole genome shotgun (WGS) entry which is preliminary data.</text>
</comment>
<protein>
    <submittedName>
        <fullName evidence="1">Uncharacterized protein</fullName>
    </submittedName>
</protein>
<dbReference type="Proteomes" id="UP000030403">
    <property type="component" value="Unassembled WGS sequence"/>
</dbReference>
<evidence type="ECO:0000313" key="2">
    <source>
        <dbReference type="Proteomes" id="UP000030403"/>
    </source>
</evidence>
<reference evidence="1 2" key="1">
    <citation type="submission" date="2013-08" db="EMBL/GenBank/DDBJ databases">
        <authorList>
            <person name="Huang J."/>
            <person name="Wang G."/>
        </authorList>
    </citation>
    <scope>NUCLEOTIDE SEQUENCE [LARGE SCALE GENOMIC DNA]</scope>
    <source>
        <strain evidence="1 2">BH030004</strain>
    </source>
</reference>
<name>A0A0A5G7S1_9BACI</name>
<dbReference type="AlphaFoldDB" id="A0A0A5G7S1"/>
<dbReference type="EMBL" id="AVPF01000026">
    <property type="protein sequence ID" value="KGX87150.1"/>
    <property type="molecule type" value="Genomic_DNA"/>
</dbReference>
<gene>
    <name evidence="1" type="ORF">N783_10515</name>
</gene>
<proteinExistence type="predicted"/>
<organism evidence="1 2">
    <name type="scientific">Pontibacillus marinus BH030004 = DSM 16465</name>
    <dbReference type="NCBI Taxonomy" id="1385511"/>
    <lineage>
        <taxon>Bacteria</taxon>
        <taxon>Bacillati</taxon>
        <taxon>Bacillota</taxon>
        <taxon>Bacilli</taxon>
        <taxon>Bacillales</taxon>
        <taxon>Bacillaceae</taxon>
        <taxon>Pontibacillus</taxon>
    </lineage>
</organism>
<evidence type="ECO:0000313" key="1">
    <source>
        <dbReference type="EMBL" id="KGX87150.1"/>
    </source>
</evidence>
<sequence>MGTVKNTAMIGATLLFIRNPSTNTIESNEEVDIFTTCVNGNFKNLDKVGFTLYVK</sequence>
<keyword evidence="2" id="KW-1185">Reference proteome</keyword>